<protein>
    <submittedName>
        <fullName evidence="1">Uncharacterized protein</fullName>
    </submittedName>
</protein>
<reference evidence="1" key="1">
    <citation type="journal article" date="2023" name="Science">
        <title>Genome structures resolve the early diversification of teleost fishes.</title>
        <authorList>
            <person name="Parey E."/>
            <person name="Louis A."/>
            <person name="Montfort J."/>
            <person name="Bouchez O."/>
            <person name="Roques C."/>
            <person name="Iampietro C."/>
            <person name="Lluch J."/>
            <person name="Castinel A."/>
            <person name="Donnadieu C."/>
            <person name="Desvignes T."/>
            <person name="Floi Bucao C."/>
            <person name="Jouanno E."/>
            <person name="Wen M."/>
            <person name="Mejri S."/>
            <person name="Dirks R."/>
            <person name="Jansen H."/>
            <person name="Henkel C."/>
            <person name="Chen W.J."/>
            <person name="Zahm M."/>
            <person name="Cabau C."/>
            <person name="Klopp C."/>
            <person name="Thompson A.W."/>
            <person name="Robinson-Rechavi M."/>
            <person name="Braasch I."/>
            <person name="Lecointre G."/>
            <person name="Bobe J."/>
            <person name="Postlethwait J.H."/>
            <person name="Berthelot C."/>
            <person name="Roest Crollius H."/>
            <person name="Guiguen Y."/>
        </authorList>
    </citation>
    <scope>NUCLEOTIDE SEQUENCE</scope>
    <source>
        <strain evidence="1">WJC10195</strain>
    </source>
</reference>
<accession>A0A9Q1GCZ7</accession>
<name>A0A9Q1GCZ7_SYNKA</name>
<evidence type="ECO:0000313" key="1">
    <source>
        <dbReference type="EMBL" id="KAJ8381280.1"/>
    </source>
</evidence>
<organism evidence="1 2">
    <name type="scientific">Synaphobranchus kaupii</name>
    <name type="common">Kaup's arrowtooth eel</name>
    <dbReference type="NCBI Taxonomy" id="118154"/>
    <lineage>
        <taxon>Eukaryota</taxon>
        <taxon>Metazoa</taxon>
        <taxon>Chordata</taxon>
        <taxon>Craniata</taxon>
        <taxon>Vertebrata</taxon>
        <taxon>Euteleostomi</taxon>
        <taxon>Actinopterygii</taxon>
        <taxon>Neopterygii</taxon>
        <taxon>Teleostei</taxon>
        <taxon>Anguilliformes</taxon>
        <taxon>Synaphobranchidae</taxon>
        <taxon>Synaphobranchus</taxon>
    </lineage>
</organism>
<evidence type="ECO:0000313" key="2">
    <source>
        <dbReference type="Proteomes" id="UP001152622"/>
    </source>
</evidence>
<keyword evidence="2" id="KW-1185">Reference proteome</keyword>
<dbReference type="EMBL" id="JAINUF010000001">
    <property type="protein sequence ID" value="KAJ8381280.1"/>
    <property type="molecule type" value="Genomic_DNA"/>
</dbReference>
<proteinExistence type="predicted"/>
<sequence length="84" mass="9125">MSGLWTYLGLRAIFKRLPGKRKEKIMQGRSEATTGKADAVRCSVQRPQHCVYGGKSVCLCVGLLNHTGHLGTEGAIFNHGCIPL</sequence>
<comment type="caution">
    <text evidence="1">The sequence shown here is derived from an EMBL/GenBank/DDBJ whole genome shotgun (WGS) entry which is preliminary data.</text>
</comment>
<gene>
    <name evidence="1" type="ORF">SKAU_G00020580</name>
</gene>
<dbReference type="Proteomes" id="UP001152622">
    <property type="component" value="Chromosome 1"/>
</dbReference>
<dbReference type="AlphaFoldDB" id="A0A9Q1GCZ7"/>